<evidence type="ECO:0000256" key="1">
    <source>
        <dbReference type="ARBA" id="ARBA00004613"/>
    </source>
</evidence>
<dbReference type="GO" id="GO:0005886">
    <property type="term" value="C:plasma membrane"/>
    <property type="evidence" value="ECO:0007669"/>
    <property type="project" value="TreeGrafter"/>
</dbReference>
<feature type="domain" description="Ig-like" evidence="7">
    <location>
        <begin position="445"/>
        <end position="533"/>
    </location>
</feature>
<dbReference type="CDD" id="cd00198">
    <property type="entry name" value="vWFA"/>
    <property type="match status" value="1"/>
</dbReference>
<dbReference type="GO" id="GO:0032991">
    <property type="term" value="C:protein-containing complex"/>
    <property type="evidence" value="ECO:0007669"/>
    <property type="project" value="UniProtKB-ARBA"/>
</dbReference>
<keyword evidence="4" id="KW-1015">Disulfide bond</keyword>
<keyword evidence="5" id="KW-0393">Immunoglobulin domain</keyword>
<evidence type="ECO:0000256" key="5">
    <source>
        <dbReference type="ARBA" id="ARBA00023319"/>
    </source>
</evidence>
<feature type="domain" description="Ig-like" evidence="7">
    <location>
        <begin position="795"/>
        <end position="877"/>
    </location>
</feature>
<evidence type="ECO:0000256" key="3">
    <source>
        <dbReference type="ARBA" id="ARBA00022729"/>
    </source>
</evidence>
<dbReference type="InterPro" id="IPR044925">
    <property type="entry name" value="His-Me_finger_sf"/>
</dbReference>
<dbReference type="SUPFAM" id="SSF54060">
    <property type="entry name" value="His-Me finger endonucleases"/>
    <property type="match status" value="1"/>
</dbReference>
<evidence type="ECO:0000259" key="6">
    <source>
        <dbReference type="PROSITE" id="PS50234"/>
    </source>
</evidence>
<feature type="domain" description="Ig-like" evidence="7">
    <location>
        <begin position="882"/>
        <end position="960"/>
    </location>
</feature>
<dbReference type="GO" id="GO:0046872">
    <property type="term" value="F:metal ion binding"/>
    <property type="evidence" value="ECO:0007669"/>
    <property type="project" value="InterPro"/>
</dbReference>
<dbReference type="InterPro" id="IPR050958">
    <property type="entry name" value="Cell_Adh-Cytoskel_Orgn"/>
</dbReference>
<organism evidence="8 9">
    <name type="scientific">Brenthis ino</name>
    <name type="common">lesser marbled fritillary</name>
    <dbReference type="NCBI Taxonomy" id="405034"/>
    <lineage>
        <taxon>Eukaryota</taxon>
        <taxon>Metazoa</taxon>
        <taxon>Ecdysozoa</taxon>
        <taxon>Arthropoda</taxon>
        <taxon>Hexapoda</taxon>
        <taxon>Insecta</taxon>
        <taxon>Pterygota</taxon>
        <taxon>Neoptera</taxon>
        <taxon>Endopterygota</taxon>
        <taxon>Lepidoptera</taxon>
        <taxon>Glossata</taxon>
        <taxon>Ditrysia</taxon>
        <taxon>Papilionoidea</taxon>
        <taxon>Nymphalidae</taxon>
        <taxon>Heliconiinae</taxon>
        <taxon>Argynnini</taxon>
        <taxon>Brenthis</taxon>
    </lineage>
</organism>
<feature type="domain" description="Ig-like" evidence="7">
    <location>
        <begin position="259"/>
        <end position="346"/>
    </location>
</feature>
<feature type="non-terminal residue" evidence="8">
    <location>
        <position position="1332"/>
    </location>
</feature>
<dbReference type="SUPFAM" id="SSF48726">
    <property type="entry name" value="Immunoglobulin"/>
    <property type="match status" value="8"/>
</dbReference>
<dbReference type="PANTHER" id="PTHR45080:SF8">
    <property type="entry name" value="IG-LIKE DOMAIN-CONTAINING PROTEIN"/>
    <property type="match status" value="1"/>
</dbReference>
<dbReference type="Gene3D" id="3.40.50.410">
    <property type="entry name" value="von Willebrand factor, type A domain"/>
    <property type="match status" value="1"/>
</dbReference>
<accession>A0A8J9Y8Z7</accession>
<dbReference type="GO" id="GO:0043025">
    <property type="term" value="C:neuronal cell body"/>
    <property type="evidence" value="ECO:0007669"/>
    <property type="project" value="TreeGrafter"/>
</dbReference>
<dbReference type="Pfam" id="PF01223">
    <property type="entry name" value="Endonuclease_NS"/>
    <property type="match status" value="1"/>
</dbReference>
<dbReference type="Pfam" id="PF25106">
    <property type="entry name" value="VWA_4"/>
    <property type="match status" value="1"/>
</dbReference>
<dbReference type="InterPro" id="IPR007110">
    <property type="entry name" value="Ig-like_dom"/>
</dbReference>
<evidence type="ECO:0000313" key="9">
    <source>
        <dbReference type="Proteomes" id="UP000838878"/>
    </source>
</evidence>
<dbReference type="GO" id="GO:0030424">
    <property type="term" value="C:axon"/>
    <property type="evidence" value="ECO:0007669"/>
    <property type="project" value="TreeGrafter"/>
</dbReference>
<dbReference type="InterPro" id="IPR056861">
    <property type="entry name" value="HMCN1-like_VWA"/>
</dbReference>
<evidence type="ECO:0000313" key="8">
    <source>
        <dbReference type="EMBL" id="CAH0719141.1"/>
    </source>
</evidence>
<dbReference type="GO" id="GO:0003676">
    <property type="term" value="F:nucleic acid binding"/>
    <property type="evidence" value="ECO:0007669"/>
    <property type="project" value="InterPro"/>
</dbReference>
<dbReference type="PANTHER" id="PTHR45080">
    <property type="entry name" value="CONTACTIN 5"/>
    <property type="match status" value="1"/>
</dbReference>
<dbReference type="PROSITE" id="PS50234">
    <property type="entry name" value="VWFA"/>
    <property type="match status" value="1"/>
</dbReference>
<dbReference type="Pfam" id="PF07679">
    <property type="entry name" value="I-set"/>
    <property type="match status" value="4"/>
</dbReference>
<protein>
    <submittedName>
        <fullName evidence="8">Uncharacterized protein</fullName>
    </submittedName>
</protein>
<feature type="domain" description="Ig-like" evidence="7">
    <location>
        <begin position="605"/>
        <end position="687"/>
    </location>
</feature>
<sequence>MEFVLFYVNGHEEKSSLAFVIDRTSSMEKEINQVKITTDKVFNNVINSKTNHIDNFVLVTFDDPKVQVCTVTRNAEEFKNALNKIELVTGGYCPEASMSGIQQALEITHPNSFIYVFTDASANDYTKMEVVKSLSQKKSTQVNFLLTGRCRFQSSEKYFVVYDKLAEATSGHVFNIEKDDVAKVIDFVANSLKSKITVLKRKKFVDKFDQKVQFTIDSKISDIHGLTKSKEKITRVTITTIEHPNPDIVKIEETNHVPPQVSILGDSHVKLEFDDVISIKCQVRANPKPNITWMDNDGNFFESKVTDLDSPKYLSILNITKADKNTTLTCKAKNEEGYDEKSVVLEVKQNMFLNIFEYPKDIKIEYKKSKELKCKIDAYPPAQISWYRNNKKLSNNEDLEITPDNITLRIKQMQPYLKGKYYVEISNKFKTEKILFNVFIVGAEPPIINKTIATYFPIKGSDLDIYCSIIKGKPEPVISWSYKKNYSSTEFENLDTERDNVLHLKQVEIEHSGVYRCIAKNDLAYDKFEIEVVVEYAPVITKSNPRVSFKIGEKATLPCEVSATPRATVHCFTVSINDKGDYSCRAQNKIGVTKRTIKVFPFMSPTIDPPDSSNITLRTGEQLKLTCKAHGLPEPKIKWLYNSFDKEMMSVNKSVNSIYEIKVQLYDAGEYVCVAGNSGGQSQMSIFVHIAAAPQFKPMTNILEGVVGDLVLYVPCDTLNVPVPTISWEYKTNDRTKGKTIISEGMGEYIINSSNTLILKKITKNSEGLYKCIAKNAYGSASHEYEIQIRDFPYPRTEDVMKTTTYIERSTGTLNCPDISVYGEHYTRWYKDGHIIKNCTDTPCTLKLFNMTKADSGVYSCRVSKMNGSNSTHMKIIVGIKPYFRVKVKKYIPFEENGDVSLDCNAYGEPVPTIIWFKASKKILEKNTHFNFKMTSDCIGKYECIVSNIFGSINRIFEIQSDLVCQMNMTFNRNMPLFLEPNSSWILTDKKTINTEIKIDCLNEYISDGERKFISPLWAKCIGKTIFKTDFGNIDISKLKCDRPINIKIQGTNERCIKGNSELVQVGFEVKTSFISVYDVCIDKIKNYPCFIKYALNENMANSIPTELVHYVKSPYMPFIFEDLYDCSNQLKSIYAKTGVNLSEGNKCCFTRKQLVSPKDMLPGIAQIATYTYVNVIPQWSTCGTENWDEVERRIRFLAASRSTLLEVWTGTSESIKLPNQKIDTFVTINDRYDRIQRVPRFIWKLVIYRQNPRERGNEEGLAIVVMNTPNLEVTEALKQIPCKRDICNKTKWMYGSQWHDPSKGFVFCCNVKEFMTAFHYDNLFPFMKPLK</sequence>
<keyword evidence="3" id="KW-0732">Signal</keyword>
<feature type="domain" description="VWFA" evidence="6">
    <location>
        <begin position="16"/>
        <end position="196"/>
    </location>
</feature>
<dbReference type="CDD" id="cd00096">
    <property type="entry name" value="Ig"/>
    <property type="match status" value="2"/>
</dbReference>
<dbReference type="Pfam" id="PF13927">
    <property type="entry name" value="Ig_3"/>
    <property type="match status" value="2"/>
</dbReference>
<dbReference type="InterPro" id="IPR013098">
    <property type="entry name" value="Ig_I-set"/>
</dbReference>
<dbReference type="SMART" id="SM00408">
    <property type="entry name" value="IGc2"/>
    <property type="match status" value="8"/>
</dbReference>
<evidence type="ECO:0000256" key="4">
    <source>
        <dbReference type="ARBA" id="ARBA00023157"/>
    </source>
</evidence>
<feature type="domain" description="Ig-like" evidence="7">
    <location>
        <begin position="359"/>
        <end position="435"/>
    </location>
</feature>
<reference evidence="8" key="1">
    <citation type="submission" date="2021-12" db="EMBL/GenBank/DDBJ databases">
        <authorList>
            <person name="Martin H S."/>
        </authorList>
    </citation>
    <scope>NUCLEOTIDE SEQUENCE</scope>
</reference>
<feature type="domain" description="Ig-like" evidence="7">
    <location>
        <begin position="694"/>
        <end position="788"/>
    </location>
</feature>
<comment type="subcellular location">
    <subcellularLocation>
        <location evidence="1">Secreted</location>
    </subcellularLocation>
</comment>
<keyword evidence="2" id="KW-0964">Secreted</keyword>
<dbReference type="GO" id="GO:0007156">
    <property type="term" value="P:homophilic cell adhesion via plasma membrane adhesion molecules"/>
    <property type="evidence" value="ECO:0007669"/>
    <property type="project" value="TreeGrafter"/>
</dbReference>
<dbReference type="InterPro" id="IPR036465">
    <property type="entry name" value="vWFA_dom_sf"/>
</dbReference>
<dbReference type="InterPro" id="IPR013783">
    <property type="entry name" value="Ig-like_fold"/>
</dbReference>
<dbReference type="OrthoDB" id="6019866at2759"/>
<dbReference type="GO" id="GO:0016787">
    <property type="term" value="F:hydrolase activity"/>
    <property type="evidence" value="ECO:0007669"/>
    <property type="project" value="InterPro"/>
</dbReference>
<dbReference type="EMBL" id="OV170233">
    <property type="protein sequence ID" value="CAH0719141.1"/>
    <property type="molecule type" value="Genomic_DNA"/>
</dbReference>
<keyword evidence="9" id="KW-1185">Reference proteome</keyword>
<dbReference type="InterPro" id="IPR002035">
    <property type="entry name" value="VWF_A"/>
</dbReference>
<evidence type="ECO:0000259" key="7">
    <source>
        <dbReference type="PROSITE" id="PS50835"/>
    </source>
</evidence>
<proteinExistence type="predicted"/>
<name>A0A8J9Y8Z7_9NEOP</name>
<dbReference type="PROSITE" id="PS50835">
    <property type="entry name" value="IG_LIKE"/>
    <property type="match status" value="7"/>
</dbReference>
<evidence type="ECO:0000256" key="2">
    <source>
        <dbReference type="ARBA" id="ARBA00022525"/>
    </source>
</evidence>
<gene>
    <name evidence="8" type="ORF">BINO364_LOCUS5527</name>
</gene>
<dbReference type="SUPFAM" id="SSF53300">
    <property type="entry name" value="vWA-like"/>
    <property type="match status" value="1"/>
</dbReference>
<dbReference type="Proteomes" id="UP000838878">
    <property type="component" value="Chromosome 13"/>
</dbReference>
<dbReference type="InterPro" id="IPR044929">
    <property type="entry name" value="DNA/RNA_non-sp_Endonuclease_sf"/>
</dbReference>
<dbReference type="InterPro" id="IPR001604">
    <property type="entry name" value="Endo_G_ENPP1-like_dom"/>
</dbReference>
<dbReference type="Gene3D" id="2.60.40.10">
    <property type="entry name" value="Immunoglobulins"/>
    <property type="match status" value="7"/>
</dbReference>
<dbReference type="InterPro" id="IPR036179">
    <property type="entry name" value="Ig-like_dom_sf"/>
</dbReference>
<dbReference type="InterPro" id="IPR003599">
    <property type="entry name" value="Ig_sub"/>
</dbReference>
<dbReference type="SMART" id="SM00409">
    <property type="entry name" value="IG"/>
    <property type="match status" value="8"/>
</dbReference>
<dbReference type="GO" id="GO:0050808">
    <property type="term" value="P:synapse organization"/>
    <property type="evidence" value="ECO:0007669"/>
    <property type="project" value="TreeGrafter"/>
</dbReference>
<dbReference type="Gene3D" id="3.40.570.10">
    <property type="entry name" value="Extracellular Endonuclease, subunit A"/>
    <property type="match status" value="1"/>
</dbReference>
<dbReference type="GO" id="GO:0008046">
    <property type="term" value="F:axon guidance receptor activity"/>
    <property type="evidence" value="ECO:0007669"/>
    <property type="project" value="TreeGrafter"/>
</dbReference>
<dbReference type="InterPro" id="IPR003598">
    <property type="entry name" value="Ig_sub2"/>
</dbReference>